<dbReference type="SUPFAM" id="SSF56784">
    <property type="entry name" value="HAD-like"/>
    <property type="match status" value="1"/>
</dbReference>
<dbReference type="NCBIfam" id="TIGR01509">
    <property type="entry name" value="HAD-SF-IA-v3"/>
    <property type="match status" value="1"/>
</dbReference>
<name>A0A1R4H5K8_9GAMM</name>
<dbReference type="Proteomes" id="UP000195667">
    <property type="component" value="Unassembled WGS sequence"/>
</dbReference>
<sequence>MPKLSDFAAVIFDMDGLVLDTESICRHAWKMAASTMGYDFTDVFCESLSGLSSENGLAKIVSTFGTAFNTREFNALSEQHWYDWVNAHGIAVKTGFAPLMASITTLNIPYCLATNTREKDARTCLTYAGLSETFPVILSRDDVQHGKPAPDIFLAAAERLRVNIVDCLVLEDSYTGVMAADKAGAYVVGVPSVWPMDERMRLHSTVIVNDLTELLESFNA</sequence>
<dbReference type="Gene3D" id="3.40.50.1000">
    <property type="entry name" value="HAD superfamily/HAD-like"/>
    <property type="match status" value="1"/>
</dbReference>
<dbReference type="InterPro" id="IPR023214">
    <property type="entry name" value="HAD_sf"/>
</dbReference>
<proteinExistence type="predicted"/>
<dbReference type="OrthoDB" id="9800058at2"/>
<dbReference type="InterPro" id="IPR006439">
    <property type="entry name" value="HAD-SF_hydro_IA"/>
</dbReference>
<dbReference type="PANTHER" id="PTHR18901:SF38">
    <property type="entry name" value="PSEUDOURIDINE-5'-PHOSPHATASE"/>
    <property type="match status" value="1"/>
</dbReference>
<dbReference type="PANTHER" id="PTHR18901">
    <property type="entry name" value="2-DEOXYGLUCOSE-6-PHOSPHATE PHOSPHATASE 2"/>
    <property type="match status" value="1"/>
</dbReference>
<protein>
    <submittedName>
        <fullName evidence="1">HAD-superfamily hydrolase, subfamily IA, variant 3</fullName>
    </submittedName>
</protein>
<gene>
    <name evidence="1" type="ORF">CRENPOLYSF1_20021</name>
</gene>
<dbReference type="Pfam" id="PF13419">
    <property type="entry name" value="HAD_2"/>
    <property type="match status" value="1"/>
</dbReference>
<dbReference type="InterPro" id="IPR023198">
    <property type="entry name" value="PGP-like_dom2"/>
</dbReference>
<dbReference type="InterPro" id="IPR041492">
    <property type="entry name" value="HAD_2"/>
</dbReference>
<dbReference type="Gene3D" id="1.10.150.240">
    <property type="entry name" value="Putative phosphatase, domain 2"/>
    <property type="match status" value="1"/>
</dbReference>
<reference evidence="2" key="1">
    <citation type="submission" date="2017-02" db="EMBL/GenBank/DDBJ databases">
        <authorList>
            <person name="Daims H."/>
        </authorList>
    </citation>
    <scope>NUCLEOTIDE SEQUENCE [LARGE SCALE GENOMIC DNA]</scope>
</reference>
<organism evidence="1 2">
    <name type="scientific">Crenothrix polyspora</name>
    <dbReference type="NCBI Taxonomy" id="360316"/>
    <lineage>
        <taxon>Bacteria</taxon>
        <taxon>Pseudomonadati</taxon>
        <taxon>Pseudomonadota</taxon>
        <taxon>Gammaproteobacteria</taxon>
        <taxon>Methylococcales</taxon>
        <taxon>Crenotrichaceae</taxon>
        <taxon>Crenothrix</taxon>
    </lineage>
</organism>
<keyword evidence="2" id="KW-1185">Reference proteome</keyword>
<dbReference type="GO" id="GO:0016787">
    <property type="term" value="F:hydrolase activity"/>
    <property type="evidence" value="ECO:0007669"/>
    <property type="project" value="UniProtKB-KW"/>
</dbReference>
<evidence type="ECO:0000313" key="2">
    <source>
        <dbReference type="Proteomes" id="UP000195667"/>
    </source>
</evidence>
<keyword evidence="1" id="KW-0378">Hydrolase</keyword>
<dbReference type="InterPro" id="IPR036412">
    <property type="entry name" value="HAD-like_sf"/>
</dbReference>
<evidence type="ECO:0000313" key="1">
    <source>
        <dbReference type="EMBL" id="SJM91558.1"/>
    </source>
</evidence>
<dbReference type="SFLD" id="SFLDG01129">
    <property type="entry name" value="C1.5:_HAD__Beta-PGM__Phosphata"/>
    <property type="match status" value="1"/>
</dbReference>
<dbReference type="AlphaFoldDB" id="A0A1R4H5K8"/>
<dbReference type="EMBL" id="FUKI01000093">
    <property type="protein sequence ID" value="SJM91558.1"/>
    <property type="molecule type" value="Genomic_DNA"/>
</dbReference>
<dbReference type="RefSeq" id="WP_087143006.1">
    <property type="nucleotide sequence ID" value="NZ_FUKI01000093.1"/>
</dbReference>
<dbReference type="SFLD" id="SFLDS00003">
    <property type="entry name" value="Haloacid_Dehalogenase"/>
    <property type="match status" value="1"/>
</dbReference>
<accession>A0A1R4H5K8</accession>